<name>A0A9D4M936_DREPO</name>
<accession>A0A9D4M936</accession>
<sequence>MLRPRIMKLHRYIEKDSQMIPNDFEVTRSRSRIMKLHRYTDHDLQMTPIDFQVKGQGHSAKKRIHTMAATTTDSPYGGHACTLIMPRIIKLHRYIDHDSQMTPIYFEVTRYIDHDSQMTPIDFQVKGQGNSDSKQ</sequence>
<evidence type="ECO:0000313" key="1">
    <source>
        <dbReference type="EMBL" id="KAH3871257.1"/>
    </source>
</evidence>
<dbReference type="AlphaFoldDB" id="A0A9D4M936"/>
<proteinExistence type="predicted"/>
<dbReference type="EMBL" id="JAIWYP010000002">
    <property type="protein sequence ID" value="KAH3871257.1"/>
    <property type="molecule type" value="Genomic_DNA"/>
</dbReference>
<dbReference type="Proteomes" id="UP000828390">
    <property type="component" value="Unassembled WGS sequence"/>
</dbReference>
<reference evidence="1" key="1">
    <citation type="journal article" date="2019" name="bioRxiv">
        <title>The Genome of the Zebra Mussel, Dreissena polymorpha: A Resource for Invasive Species Research.</title>
        <authorList>
            <person name="McCartney M.A."/>
            <person name="Auch B."/>
            <person name="Kono T."/>
            <person name="Mallez S."/>
            <person name="Zhang Y."/>
            <person name="Obille A."/>
            <person name="Becker A."/>
            <person name="Abrahante J.E."/>
            <person name="Garbe J."/>
            <person name="Badalamenti J.P."/>
            <person name="Herman A."/>
            <person name="Mangelson H."/>
            <person name="Liachko I."/>
            <person name="Sullivan S."/>
            <person name="Sone E.D."/>
            <person name="Koren S."/>
            <person name="Silverstein K.A.T."/>
            <person name="Beckman K.B."/>
            <person name="Gohl D.M."/>
        </authorList>
    </citation>
    <scope>NUCLEOTIDE SEQUENCE</scope>
    <source>
        <strain evidence="1">Duluth1</strain>
        <tissue evidence="1">Whole animal</tissue>
    </source>
</reference>
<comment type="caution">
    <text evidence="1">The sequence shown here is derived from an EMBL/GenBank/DDBJ whole genome shotgun (WGS) entry which is preliminary data.</text>
</comment>
<keyword evidence="2" id="KW-1185">Reference proteome</keyword>
<reference evidence="1" key="2">
    <citation type="submission" date="2020-11" db="EMBL/GenBank/DDBJ databases">
        <authorList>
            <person name="McCartney M.A."/>
            <person name="Auch B."/>
            <person name="Kono T."/>
            <person name="Mallez S."/>
            <person name="Becker A."/>
            <person name="Gohl D.M."/>
            <person name="Silverstein K.A.T."/>
            <person name="Koren S."/>
            <person name="Bechman K.B."/>
            <person name="Herman A."/>
            <person name="Abrahante J.E."/>
            <person name="Garbe J."/>
        </authorList>
    </citation>
    <scope>NUCLEOTIDE SEQUENCE</scope>
    <source>
        <strain evidence="1">Duluth1</strain>
        <tissue evidence="1">Whole animal</tissue>
    </source>
</reference>
<gene>
    <name evidence="1" type="ORF">DPMN_034452</name>
</gene>
<evidence type="ECO:0000313" key="2">
    <source>
        <dbReference type="Proteomes" id="UP000828390"/>
    </source>
</evidence>
<protein>
    <submittedName>
        <fullName evidence="1">Uncharacterized protein</fullName>
    </submittedName>
</protein>
<organism evidence="1 2">
    <name type="scientific">Dreissena polymorpha</name>
    <name type="common">Zebra mussel</name>
    <name type="synonym">Mytilus polymorpha</name>
    <dbReference type="NCBI Taxonomy" id="45954"/>
    <lineage>
        <taxon>Eukaryota</taxon>
        <taxon>Metazoa</taxon>
        <taxon>Spiralia</taxon>
        <taxon>Lophotrochozoa</taxon>
        <taxon>Mollusca</taxon>
        <taxon>Bivalvia</taxon>
        <taxon>Autobranchia</taxon>
        <taxon>Heteroconchia</taxon>
        <taxon>Euheterodonta</taxon>
        <taxon>Imparidentia</taxon>
        <taxon>Neoheterodontei</taxon>
        <taxon>Myida</taxon>
        <taxon>Dreissenoidea</taxon>
        <taxon>Dreissenidae</taxon>
        <taxon>Dreissena</taxon>
    </lineage>
</organism>